<dbReference type="PROSITE" id="PS51819">
    <property type="entry name" value="VOC"/>
    <property type="match status" value="1"/>
</dbReference>
<evidence type="ECO:0000313" key="2">
    <source>
        <dbReference type="EMBL" id="GAA0355152.1"/>
    </source>
</evidence>
<evidence type="ECO:0000259" key="1">
    <source>
        <dbReference type="PROSITE" id="PS51819"/>
    </source>
</evidence>
<dbReference type="Pfam" id="PF00903">
    <property type="entry name" value="Glyoxalase"/>
    <property type="match status" value="1"/>
</dbReference>
<feature type="domain" description="VOC" evidence="1">
    <location>
        <begin position="5"/>
        <end position="126"/>
    </location>
</feature>
<dbReference type="RefSeq" id="WP_102795594.1">
    <property type="nucleotide sequence ID" value="NZ_BAAAEI010000010.1"/>
</dbReference>
<dbReference type="SUPFAM" id="SSF54593">
    <property type="entry name" value="Glyoxalase/Bleomycin resistance protein/Dihydroxybiphenyl dioxygenase"/>
    <property type="match status" value="1"/>
</dbReference>
<dbReference type="InterPro" id="IPR029068">
    <property type="entry name" value="Glyas_Bleomycin-R_OHBP_Dase"/>
</dbReference>
<evidence type="ECO:0000313" key="3">
    <source>
        <dbReference type="Proteomes" id="UP001501757"/>
    </source>
</evidence>
<organism evidence="2 3">
    <name type="scientific">Bowmanella denitrificans</name>
    <dbReference type="NCBI Taxonomy" id="366582"/>
    <lineage>
        <taxon>Bacteria</taxon>
        <taxon>Pseudomonadati</taxon>
        <taxon>Pseudomonadota</taxon>
        <taxon>Gammaproteobacteria</taxon>
        <taxon>Alteromonadales</taxon>
        <taxon>Alteromonadaceae</taxon>
        <taxon>Bowmanella</taxon>
    </lineage>
</organism>
<reference evidence="3" key="1">
    <citation type="journal article" date="2019" name="Int. J. Syst. Evol. Microbiol.">
        <title>The Global Catalogue of Microorganisms (GCM) 10K type strain sequencing project: providing services to taxonomists for standard genome sequencing and annotation.</title>
        <authorList>
            <consortium name="The Broad Institute Genomics Platform"/>
            <consortium name="The Broad Institute Genome Sequencing Center for Infectious Disease"/>
            <person name="Wu L."/>
            <person name="Ma J."/>
        </authorList>
    </citation>
    <scope>NUCLEOTIDE SEQUENCE [LARGE SCALE GENOMIC DNA]</scope>
    <source>
        <strain evidence="3">JCM 13378</strain>
    </source>
</reference>
<accession>A0ABP3GX79</accession>
<protein>
    <recommendedName>
        <fullName evidence="1">VOC domain-containing protein</fullName>
    </recommendedName>
</protein>
<name>A0ABP3GX79_9ALTE</name>
<comment type="caution">
    <text evidence="2">The sequence shown here is derived from an EMBL/GenBank/DDBJ whole genome shotgun (WGS) entry which is preliminary data.</text>
</comment>
<dbReference type="InterPro" id="IPR037523">
    <property type="entry name" value="VOC_core"/>
</dbReference>
<sequence>MIEIQAMFPVMVTGDLTSIKTFYQSVFGFEAVFFDSAFYLHLLHPGTGIQLGFMLPELANQPDFLHPMMQTQGYVISLEVQDAAAAFEQAKQMQLNIAMELKEEPWGQIHFMLTDPGGFKVDVVQHLAQ</sequence>
<dbReference type="EMBL" id="BAAAEI010000010">
    <property type="protein sequence ID" value="GAA0355152.1"/>
    <property type="molecule type" value="Genomic_DNA"/>
</dbReference>
<gene>
    <name evidence="2" type="ORF">GCM10009092_19290</name>
</gene>
<dbReference type="Gene3D" id="3.30.720.120">
    <property type="match status" value="1"/>
</dbReference>
<dbReference type="Proteomes" id="UP001501757">
    <property type="component" value="Unassembled WGS sequence"/>
</dbReference>
<dbReference type="Gene3D" id="3.30.720.110">
    <property type="match status" value="1"/>
</dbReference>
<dbReference type="InterPro" id="IPR004360">
    <property type="entry name" value="Glyas_Fos-R_dOase_dom"/>
</dbReference>
<keyword evidence="3" id="KW-1185">Reference proteome</keyword>
<proteinExistence type="predicted"/>